<dbReference type="InterPro" id="IPR027417">
    <property type="entry name" value="P-loop_NTPase"/>
</dbReference>
<dbReference type="AlphaFoldDB" id="A0A382B4Y0"/>
<dbReference type="GO" id="GO:0005524">
    <property type="term" value="F:ATP binding"/>
    <property type="evidence" value="ECO:0007669"/>
    <property type="project" value="UniProtKB-KW"/>
</dbReference>
<evidence type="ECO:0000256" key="9">
    <source>
        <dbReference type="ARBA" id="ARBA00022777"/>
    </source>
</evidence>
<dbReference type="EMBL" id="UINC01028251">
    <property type="protein sequence ID" value="SVB08900.1"/>
    <property type="molecule type" value="Genomic_DNA"/>
</dbReference>
<dbReference type="InterPro" id="IPR008144">
    <property type="entry name" value="Guanylate_kin-like_dom"/>
</dbReference>
<dbReference type="GO" id="GO:0005829">
    <property type="term" value="C:cytosol"/>
    <property type="evidence" value="ECO:0007669"/>
    <property type="project" value="TreeGrafter"/>
</dbReference>
<organism evidence="14">
    <name type="scientific">marine metagenome</name>
    <dbReference type="NCBI Taxonomy" id="408172"/>
    <lineage>
        <taxon>unclassified sequences</taxon>
        <taxon>metagenomes</taxon>
        <taxon>ecological metagenomes</taxon>
    </lineage>
</organism>
<keyword evidence="10" id="KW-0067">ATP-binding</keyword>
<name>A0A382B4Y0_9ZZZZ</name>
<keyword evidence="6" id="KW-0963">Cytoplasm</keyword>
<dbReference type="GO" id="GO:0004385">
    <property type="term" value="F:GMP kinase activity"/>
    <property type="evidence" value="ECO:0007669"/>
    <property type="project" value="UniProtKB-EC"/>
</dbReference>
<evidence type="ECO:0000256" key="3">
    <source>
        <dbReference type="ARBA" id="ARBA00005790"/>
    </source>
</evidence>
<evidence type="ECO:0000259" key="13">
    <source>
        <dbReference type="PROSITE" id="PS50052"/>
    </source>
</evidence>
<feature type="domain" description="Guanylate kinase-like" evidence="13">
    <location>
        <begin position="7"/>
        <end position="186"/>
    </location>
</feature>
<dbReference type="SUPFAM" id="SSF52540">
    <property type="entry name" value="P-loop containing nucleoside triphosphate hydrolases"/>
    <property type="match status" value="1"/>
</dbReference>
<dbReference type="CDD" id="cd00071">
    <property type="entry name" value="GMPK"/>
    <property type="match status" value="1"/>
</dbReference>
<evidence type="ECO:0000256" key="10">
    <source>
        <dbReference type="ARBA" id="ARBA00022840"/>
    </source>
</evidence>
<dbReference type="FunFam" id="3.30.63.10:FF:000005">
    <property type="entry name" value="Guanylate kinase"/>
    <property type="match status" value="1"/>
</dbReference>
<comment type="function">
    <text evidence="1">Essential for recycling GMP and indirectly, cGMP.</text>
</comment>
<comment type="similarity">
    <text evidence="3">Belongs to the guanylate kinase family.</text>
</comment>
<dbReference type="HAMAP" id="MF_00328">
    <property type="entry name" value="Guanylate_kinase"/>
    <property type="match status" value="1"/>
</dbReference>
<dbReference type="Gene3D" id="3.30.63.10">
    <property type="entry name" value="Guanylate Kinase phosphate binding domain"/>
    <property type="match status" value="1"/>
</dbReference>
<sequence length="210" mass="24718">MSAKEDGVMIVLSSPSGAGKTTLSKLLSKQKNYYISVSHTTRKPRINEVDSQDYHFVSEDEFKSLIKNNEFLEYAKVFNNYYGTAKSSVINNLNKGKKLIFDIDWQGTEQIKEKKLQYKLITFFILPPSKKVLFERLSNRDMKDKLIVEERMKQFSKDVLHWNNYDYVVINDNLENCYNEVNHLIKSEIEKFNNSYDIELIKKHIDQLII</sequence>
<evidence type="ECO:0000313" key="14">
    <source>
        <dbReference type="EMBL" id="SVB08900.1"/>
    </source>
</evidence>
<keyword evidence="8" id="KW-0547">Nucleotide-binding</keyword>
<reference evidence="14" key="1">
    <citation type="submission" date="2018-05" db="EMBL/GenBank/DDBJ databases">
        <authorList>
            <person name="Lanie J.A."/>
            <person name="Ng W.-L."/>
            <person name="Kazmierczak K.M."/>
            <person name="Andrzejewski T.M."/>
            <person name="Davidsen T.M."/>
            <person name="Wayne K.J."/>
            <person name="Tettelin H."/>
            <person name="Glass J.I."/>
            <person name="Rusch D."/>
            <person name="Podicherti R."/>
            <person name="Tsui H.-C.T."/>
            <person name="Winkler M.E."/>
        </authorList>
    </citation>
    <scope>NUCLEOTIDE SEQUENCE</scope>
</reference>
<dbReference type="PANTHER" id="PTHR23117">
    <property type="entry name" value="GUANYLATE KINASE-RELATED"/>
    <property type="match status" value="1"/>
</dbReference>
<evidence type="ECO:0000256" key="6">
    <source>
        <dbReference type="ARBA" id="ARBA00022490"/>
    </source>
</evidence>
<keyword evidence="9" id="KW-0418">Kinase</keyword>
<accession>A0A382B4Y0</accession>
<dbReference type="InterPro" id="IPR008145">
    <property type="entry name" value="GK/Ca_channel_bsu"/>
</dbReference>
<gene>
    <name evidence="14" type="ORF">METZ01_LOCUS161754</name>
</gene>
<evidence type="ECO:0000256" key="5">
    <source>
        <dbReference type="ARBA" id="ARBA00016296"/>
    </source>
</evidence>
<dbReference type="Pfam" id="PF00625">
    <property type="entry name" value="Guanylate_kin"/>
    <property type="match status" value="1"/>
</dbReference>
<dbReference type="SMART" id="SM00072">
    <property type="entry name" value="GuKc"/>
    <property type="match status" value="1"/>
</dbReference>
<comment type="subcellular location">
    <subcellularLocation>
        <location evidence="2">Cytoplasm</location>
    </subcellularLocation>
</comment>
<evidence type="ECO:0000256" key="1">
    <source>
        <dbReference type="ARBA" id="ARBA00003531"/>
    </source>
</evidence>
<evidence type="ECO:0000256" key="11">
    <source>
        <dbReference type="ARBA" id="ARBA00030128"/>
    </source>
</evidence>
<dbReference type="EC" id="2.7.4.8" evidence="4"/>
<evidence type="ECO:0000256" key="8">
    <source>
        <dbReference type="ARBA" id="ARBA00022741"/>
    </source>
</evidence>
<dbReference type="PROSITE" id="PS50052">
    <property type="entry name" value="GUANYLATE_KINASE_2"/>
    <property type="match status" value="1"/>
</dbReference>
<evidence type="ECO:0000256" key="4">
    <source>
        <dbReference type="ARBA" id="ARBA00012961"/>
    </source>
</evidence>
<evidence type="ECO:0000256" key="7">
    <source>
        <dbReference type="ARBA" id="ARBA00022679"/>
    </source>
</evidence>
<proteinExistence type="inferred from homology"/>
<evidence type="ECO:0000256" key="12">
    <source>
        <dbReference type="ARBA" id="ARBA00048594"/>
    </source>
</evidence>
<evidence type="ECO:0000256" key="2">
    <source>
        <dbReference type="ARBA" id="ARBA00004496"/>
    </source>
</evidence>
<comment type="catalytic activity">
    <reaction evidence="12">
        <text>GMP + ATP = GDP + ADP</text>
        <dbReference type="Rhea" id="RHEA:20780"/>
        <dbReference type="ChEBI" id="CHEBI:30616"/>
        <dbReference type="ChEBI" id="CHEBI:58115"/>
        <dbReference type="ChEBI" id="CHEBI:58189"/>
        <dbReference type="ChEBI" id="CHEBI:456216"/>
        <dbReference type="EC" id="2.7.4.8"/>
    </reaction>
</comment>
<protein>
    <recommendedName>
        <fullName evidence="5">Guanylate kinase</fullName>
        <ecNumber evidence="4">2.7.4.8</ecNumber>
    </recommendedName>
    <alternativeName>
        <fullName evidence="11">GMP kinase</fullName>
    </alternativeName>
</protein>
<dbReference type="PANTHER" id="PTHR23117:SF13">
    <property type="entry name" value="GUANYLATE KINASE"/>
    <property type="match status" value="1"/>
</dbReference>
<dbReference type="Gene3D" id="3.40.50.300">
    <property type="entry name" value="P-loop containing nucleotide triphosphate hydrolases"/>
    <property type="match status" value="1"/>
</dbReference>
<dbReference type="NCBIfam" id="TIGR03263">
    <property type="entry name" value="guanyl_kin"/>
    <property type="match status" value="1"/>
</dbReference>
<dbReference type="InterPro" id="IPR017665">
    <property type="entry name" value="Guanylate_kinase"/>
</dbReference>
<keyword evidence="7" id="KW-0808">Transferase</keyword>